<dbReference type="Gene3D" id="1.10.10.60">
    <property type="entry name" value="Homeodomain-like"/>
    <property type="match status" value="2"/>
</dbReference>
<dbReference type="Pfam" id="PF00046">
    <property type="entry name" value="Homeodomain"/>
    <property type="match status" value="2"/>
</dbReference>
<dbReference type="EMBL" id="LR899012">
    <property type="protein sequence ID" value="CAD7089270.1"/>
    <property type="molecule type" value="Genomic_DNA"/>
</dbReference>
<dbReference type="InParanoid" id="A0A7R8YYA8"/>
<evidence type="ECO:0000256" key="2">
    <source>
        <dbReference type="ARBA" id="ARBA00023125"/>
    </source>
</evidence>
<dbReference type="InterPro" id="IPR001356">
    <property type="entry name" value="HD"/>
</dbReference>
<evidence type="ECO:0000313" key="9">
    <source>
        <dbReference type="EMBL" id="CAD7089270.1"/>
    </source>
</evidence>
<evidence type="ECO:0000256" key="4">
    <source>
        <dbReference type="ARBA" id="ARBA00023242"/>
    </source>
</evidence>
<evidence type="ECO:0000259" key="8">
    <source>
        <dbReference type="PROSITE" id="PS50071"/>
    </source>
</evidence>
<dbReference type="InterPro" id="IPR050453">
    <property type="entry name" value="LIM_Homeobox_TF"/>
</dbReference>
<keyword evidence="3 5" id="KW-0371">Homeobox</keyword>
<dbReference type="SUPFAM" id="SSF46689">
    <property type="entry name" value="Homeodomain-like"/>
    <property type="match status" value="2"/>
</dbReference>
<evidence type="ECO:0000256" key="7">
    <source>
        <dbReference type="SAM" id="MobiDB-lite"/>
    </source>
</evidence>
<feature type="region of interest" description="Disordered" evidence="7">
    <location>
        <begin position="133"/>
        <end position="162"/>
    </location>
</feature>
<protein>
    <recommendedName>
        <fullName evidence="8">Homeobox domain-containing protein</fullName>
    </recommendedName>
</protein>
<reference evidence="9 10" key="1">
    <citation type="submission" date="2020-11" db="EMBL/GenBank/DDBJ databases">
        <authorList>
            <person name="Wallbank WR R."/>
            <person name="Pardo Diaz C."/>
            <person name="Kozak K."/>
            <person name="Martin S."/>
            <person name="Jiggins C."/>
            <person name="Moest M."/>
            <person name="Warren A I."/>
            <person name="Generalovic N T."/>
            <person name="Byers J.R.P. K."/>
            <person name="Montejo-Kovacevich G."/>
            <person name="Yen C E."/>
        </authorList>
    </citation>
    <scope>NUCLEOTIDE SEQUENCE [LARGE SCALE GENOMIC DNA]</scope>
</reference>
<feature type="domain" description="Homeobox" evidence="8">
    <location>
        <begin position="61"/>
        <end position="121"/>
    </location>
</feature>
<gene>
    <name evidence="9" type="ORF">HERILL_LOCUS11833</name>
</gene>
<dbReference type="PANTHER" id="PTHR24208">
    <property type="entry name" value="LIM/HOMEOBOX PROTEIN LHX"/>
    <property type="match status" value="1"/>
</dbReference>
<dbReference type="PANTHER" id="PTHR24208:SF166">
    <property type="entry name" value="LIM HOMEOBOX TRANSCRIPTION FACTOR 1 ALPHA, ISOFORM B"/>
    <property type="match status" value="1"/>
</dbReference>
<organism evidence="9 10">
    <name type="scientific">Hermetia illucens</name>
    <name type="common">Black soldier fly</name>
    <dbReference type="NCBI Taxonomy" id="343691"/>
    <lineage>
        <taxon>Eukaryota</taxon>
        <taxon>Metazoa</taxon>
        <taxon>Ecdysozoa</taxon>
        <taxon>Arthropoda</taxon>
        <taxon>Hexapoda</taxon>
        <taxon>Insecta</taxon>
        <taxon>Pterygota</taxon>
        <taxon>Neoptera</taxon>
        <taxon>Endopterygota</taxon>
        <taxon>Diptera</taxon>
        <taxon>Brachycera</taxon>
        <taxon>Stratiomyomorpha</taxon>
        <taxon>Stratiomyidae</taxon>
        <taxon>Hermetiinae</taxon>
        <taxon>Hermetia</taxon>
    </lineage>
</organism>
<feature type="DNA-binding region" description="Homeobox" evidence="5">
    <location>
        <begin position="63"/>
        <end position="122"/>
    </location>
</feature>
<dbReference type="CDD" id="cd00086">
    <property type="entry name" value="homeodomain"/>
    <property type="match status" value="2"/>
</dbReference>
<comment type="subcellular location">
    <subcellularLocation>
        <location evidence="1 5 6">Nucleus</location>
    </subcellularLocation>
</comment>
<dbReference type="Proteomes" id="UP000594454">
    <property type="component" value="Chromosome 4"/>
</dbReference>
<feature type="domain" description="Homeobox" evidence="8">
    <location>
        <begin position="1"/>
        <end position="59"/>
    </location>
</feature>
<feature type="region of interest" description="Disordered" evidence="7">
    <location>
        <begin position="183"/>
        <end position="206"/>
    </location>
</feature>
<dbReference type="PROSITE" id="PS50071">
    <property type="entry name" value="HOMEOBOX_2"/>
    <property type="match status" value="2"/>
</dbReference>
<dbReference type="SMART" id="SM00389">
    <property type="entry name" value="HOX"/>
    <property type="match status" value="2"/>
</dbReference>
<dbReference type="AlphaFoldDB" id="A0A7R8YYA8"/>
<dbReference type="PROSITE" id="PS00027">
    <property type="entry name" value="HOMEOBOX_1"/>
    <property type="match status" value="1"/>
</dbReference>
<proteinExistence type="predicted"/>
<dbReference type="InterPro" id="IPR009057">
    <property type="entry name" value="Homeodomain-like_sf"/>
</dbReference>
<feature type="region of interest" description="Disordered" evidence="7">
    <location>
        <begin position="578"/>
        <end position="603"/>
    </location>
</feature>
<dbReference type="InterPro" id="IPR017970">
    <property type="entry name" value="Homeobox_CS"/>
</dbReference>
<dbReference type="GO" id="GO:0000981">
    <property type="term" value="F:DNA-binding transcription factor activity, RNA polymerase II-specific"/>
    <property type="evidence" value="ECO:0007669"/>
    <property type="project" value="InterPro"/>
</dbReference>
<accession>A0A7R8YYA8</accession>
<feature type="compositionally biased region" description="Basic and acidic residues" evidence="7">
    <location>
        <begin position="133"/>
        <end position="145"/>
    </location>
</feature>
<evidence type="ECO:0000313" key="10">
    <source>
        <dbReference type="Proteomes" id="UP000594454"/>
    </source>
</evidence>
<feature type="region of interest" description="Disordered" evidence="7">
    <location>
        <begin position="537"/>
        <end position="558"/>
    </location>
</feature>
<feature type="compositionally biased region" description="Basic and acidic residues" evidence="7">
    <location>
        <begin position="539"/>
        <end position="551"/>
    </location>
</feature>
<dbReference type="GO" id="GO:0000977">
    <property type="term" value="F:RNA polymerase II transcription regulatory region sequence-specific DNA binding"/>
    <property type="evidence" value="ECO:0007669"/>
    <property type="project" value="TreeGrafter"/>
</dbReference>
<dbReference type="GO" id="GO:0005634">
    <property type="term" value="C:nucleus"/>
    <property type="evidence" value="ECO:0007669"/>
    <property type="project" value="UniProtKB-SubCell"/>
</dbReference>
<dbReference type="InterPro" id="IPR000047">
    <property type="entry name" value="HTH_motif"/>
</dbReference>
<keyword evidence="4 5" id="KW-0539">Nucleus</keyword>
<name>A0A7R8YYA8_HERIL</name>
<evidence type="ECO:0000256" key="6">
    <source>
        <dbReference type="RuleBase" id="RU000682"/>
    </source>
</evidence>
<keyword evidence="10" id="KW-1185">Reference proteome</keyword>
<dbReference type="PRINTS" id="PR00031">
    <property type="entry name" value="HTHREPRESSR"/>
</dbReference>
<sequence length="743" mass="83149">MASSRLRFLEEETLILEDKYQDNPRPTSAECKILAERFNVTSEKIRVWFKNRRAKALKKPDNNKRSRTYINSRLASILEETYMNVPIPDRQVREELAAKTGLSTVQVKVWFQNRRAKGKKDSTYDQRRNIEVDKLEDSSDSDKGSGKQIEISSIEDRRTCSEPYNVPQIQANGKVIGHVSSNTTASVSPQQEALGGSQDQQSTVPATHNAFQHTPSYYGPPIHISPMQNNGNPHTNYVPGPQGSNGQYHATHGTFQHTPFYYGPPIHIGTMPNYGNPTVPSHTNYVPGPEGYNRQYQCADAAWQGGYYNYSHVPQLVHYNAPTVGVHSNPANAAHISGANNYNFYYNSQSHQHYASSTQSSENGTAMAQHFNSQQSCNYGMGLVQNINGNEIYNLPGQYPMSVRQNDGSMLQNTETTEPHSLTNVTGAETESLPPFTNNPTLEDLGDLHDVLDQVEVENQPHQMENVDGSRLLSNGLDMPHDTGMIQSEHNINPLAQDDPVTLQVQVDERVAQPQNESTSCQFEEEFPQEETNDVQIDPDIRNTPQDKCENRNGSGILSSGLDMLREIMDGYMMPSEHNVKNVTQDDPGVPQHPLDERGTNGDESVSFQLLENSNANLTGNIQVEPYDDPPHFDINKTSPDRYDNGNPIPTLSEDEIYIRTLLDDSTIEMSDNTSSTNHREPDSNVIPVLKNVNLSADLLGDGVNFVFDLPQPEVGITNTIREIDNEDDDDIRLFLDELIKFK</sequence>
<dbReference type="GO" id="GO:0030182">
    <property type="term" value="P:neuron differentiation"/>
    <property type="evidence" value="ECO:0007669"/>
    <property type="project" value="TreeGrafter"/>
</dbReference>
<keyword evidence="2 5" id="KW-0238">DNA-binding</keyword>
<evidence type="ECO:0000256" key="5">
    <source>
        <dbReference type="PROSITE-ProRule" id="PRU00108"/>
    </source>
</evidence>
<evidence type="ECO:0000256" key="3">
    <source>
        <dbReference type="ARBA" id="ARBA00023155"/>
    </source>
</evidence>
<feature type="DNA-binding region" description="Homeobox" evidence="5">
    <location>
        <begin position="3"/>
        <end position="60"/>
    </location>
</feature>
<feature type="region of interest" description="Disordered" evidence="7">
    <location>
        <begin position="414"/>
        <end position="435"/>
    </location>
</feature>
<evidence type="ECO:0000256" key="1">
    <source>
        <dbReference type="ARBA" id="ARBA00004123"/>
    </source>
</evidence>